<protein>
    <recommendedName>
        <fullName evidence="4 13">Tetraacyldisaccharide 4'-kinase</fullName>
        <ecNumber evidence="3 13">2.7.1.130</ecNumber>
    </recommendedName>
    <alternativeName>
        <fullName evidence="12 13">Lipid A 4'-kinase</fullName>
    </alternativeName>
</protein>
<dbReference type="SUPFAM" id="SSF52540">
    <property type="entry name" value="P-loop containing nucleoside triphosphate hydrolases"/>
    <property type="match status" value="1"/>
</dbReference>
<sequence>MQYLRLLLLPFSCLYGLIGIIRNFAYQNGVFASRRFDVPVISIGNLAIGGAGKSPMAEYIIRLLSKEYRVAVLSRGYGRTTKGYRLVSTDDSTLQAGDEPLQFKKKFPEITVAVCEKRVYGIEQLQDNHDVIILDDAFQHRAVVPGLSLLLFDYTSLDNPFIVLPAGDLREPFMGRERADILVITKSPLTISDEDRKRAIKRVKPFSHQQVFFSYLKYGDCLPLYQGNKMALASLDHSYTVYLLTGIANPKPLLDKLAIAGCEIRHYDYPDHHPFCRKNISKLAVDFSMDAGLRKIIITTEKDVQRLRSVSLHGILEELPVFYIPIQAEIHPFDNECFNSIISKYVKQHL</sequence>
<keyword evidence="11 13" id="KW-0443">Lipid metabolism</keyword>
<evidence type="ECO:0000256" key="10">
    <source>
        <dbReference type="ARBA" id="ARBA00022840"/>
    </source>
</evidence>
<reference evidence="15 16" key="1">
    <citation type="journal article" date="2013" name="Genome Announc.">
        <title>Draft Genome Sequence of Arcticibacter svalbardensis Strain MN12-7T, a Member of the Family Sphingobacteriaceae Isolated from an Arctic Soil Sample.</title>
        <authorList>
            <person name="Shivaji S."/>
            <person name="Ara S."/>
            <person name="Prasad S."/>
            <person name="Manasa B.P."/>
            <person name="Begum Z."/>
            <person name="Singh A."/>
            <person name="Kumar Pinnaka A."/>
        </authorList>
    </citation>
    <scope>NUCLEOTIDE SEQUENCE [LARGE SCALE GENOMIC DNA]</scope>
    <source>
        <strain evidence="15 16">MN12-7</strain>
    </source>
</reference>
<keyword evidence="10 13" id="KW-0067">ATP-binding</keyword>
<evidence type="ECO:0000313" key="15">
    <source>
        <dbReference type="EMBL" id="EOR94666.1"/>
    </source>
</evidence>
<dbReference type="PATRIC" id="fig|1150600.3.peg.2239"/>
<keyword evidence="7 13" id="KW-0808">Transferase</keyword>
<dbReference type="STRING" id="1150600.ADIARSV_2264"/>
<keyword evidence="14" id="KW-1133">Transmembrane helix</keyword>
<comment type="caution">
    <text evidence="15">The sequence shown here is derived from an EMBL/GenBank/DDBJ whole genome shotgun (WGS) entry which is preliminary data.</text>
</comment>
<dbReference type="GO" id="GO:0005524">
    <property type="term" value="F:ATP binding"/>
    <property type="evidence" value="ECO:0007669"/>
    <property type="project" value="UniProtKB-UniRule"/>
</dbReference>
<dbReference type="UniPathway" id="UPA00359">
    <property type="reaction ID" value="UER00482"/>
</dbReference>
<evidence type="ECO:0000256" key="7">
    <source>
        <dbReference type="ARBA" id="ARBA00022679"/>
    </source>
</evidence>
<dbReference type="PANTHER" id="PTHR42724">
    <property type="entry name" value="TETRAACYLDISACCHARIDE 4'-KINASE"/>
    <property type="match status" value="1"/>
</dbReference>
<dbReference type="GO" id="GO:0009244">
    <property type="term" value="P:lipopolysaccharide core region biosynthetic process"/>
    <property type="evidence" value="ECO:0007669"/>
    <property type="project" value="TreeGrafter"/>
</dbReference>
<evidence type="ECO:0000313" key="16">
    <source>
        <dbReference type="Proteomes" id="UP000014174"/>
    </source>
</evidence>
<evidence type="ECO:0000256" key="3">
    <source>
        <dbReference type="ARBA" id="ARBA00012071"/>
    </source>
</evidence>
<dbReference type="HAMAP" id="MF_00409">
    <property type="entry name" value="LpxK"/>
    <property type="match status" value="1"/>
</dbReference>
<proteinExistence type="inferred from homology"/>
<dbReference type="GO" id="GO:0009029">
    <property type="term" value="F:lipid-A 4'-kinase activity"/>
    <property type="evidence" value="ECO:0007669"/>
    <property type="project" value="UniProtKB-UniRule"/>
</dbReference>
<dbReference type="NCBIfam" id="TIGR00682">
    <property type="entry name" value="lpxK"/>
    <property type="match status" value="1"/>
</dbReference>
<dbReference type="InterPro" id="IPR003758">
    <property type="entry name" value="LpxK"/>
</dbReference>
<evidence type="ECO:0000256" key="11">
    <source>
        <dbReference type="ARBA" id="ARBA00023098"/>
    </source>
</evidence>
<evidence type="ECO:0000256" key="9">
    <source>
        <dbReference type="ARBA" id="ARBA00022777"/>
    </source>
</evidence>
<name>R9GSJ7_9SPHI</name>
<dbReference type="Pfam" id="PF02606">
    <property type="entry name" value="LpxK"/>
    <property type="match status" value="1"/>
</dbReference>
<evidence type="ECO:0000256" key="4">
    <source>
        <dbReference type="ARBA" id="ARBA00016436"/>
    </source>
</evidence>
<comment type="catalytic activity">
    <reaction evidence="13">
        <text>a lipid A disaccharide + ATP = a lipid IVA + ADP + H(+)</text>
        <dbReference type="Rhea" id="RHEA:67840"/>
        <dbReference type="ChEBI" id="CHEBI:15378"/>
        <dbReference type="ChEBI" id="CHEBI:30616"/>
        <dbReference type="ChEBI" id="CHEBI:176343"/>
        <dbReference type="ChEBI" id="CHEBI:176425"/>
        <dbReference type="ChEBI" id="CHEBI:456216"/>
        <dbReference type="EC" id="2.7.1.130"/>
    </reaction>
</comment>
<evidence type="ECO:0000256" key="8">
    <source>
        <dbReference type="ARBA" id="ARBA00022741"/>
    </source>
</evidence>
<evidence type="ECO:0000256" key="1">
    <source>
        <dbReference type="ARBA" id="ARBA00002274"/>
    </source>
</evidence>
<gene>
    <name evidence="13" type="primary">lpxK</name>
    <name evidence="15" type="ORF">ADIARSV_2264</name>
</gene>
<dbReference type="GO" id="GO:0009245">
    <property type="term" value="P:lipid A biosynthetic process"/>
    <property type="evidence" value="ECO:0007669"/>
    <property type="project" value="UniProtKB-UniRule"/>
</dbReference>
<organism evidence="15 16">
    <name type="scientific">Arcticibacter svalbardensis MN12-7</name>
    <dbReference type="NCBI Taxonomy" id="1150600"/>
    <lineage>
        <taxon>Bacteria</taxon>
        <taxon>Pseudomonadati</taxon>
        <taxon>Bacteroidota</taxon>
        <taxon>Sphingobacteriia</taxon>
        <taxon>Sphingobacteriales</taxon>
        <taxon>Sphingobacteriaceae</taxon>
        <taxon>Arcticibacter</taxon>
    </lineage>
</organism>
<comment type="similarity">
    <text evidence="13">Belongs to the LpxK family.</text>
</comment>
<dbReference type="InterPro" id="IPR027417">
    <property type="entry name" value="P-loop_NTPase"/>
</dbReference>
<comment type="caution">
    <text evidence="13">Lacks conserved residue(s) required for the propagation of feature annotation.</text>
</comment>
<dbReference type="eggNOG" id="COG1663">
    <property type="taxonomic scope" value="Bacteria"/>
</dbReference>
<comment type="function">
    <text evidence="1 13">Transfers the gamma-phosphate of ATP to the 4'-position of a tetraacyldisaccharide 1-phosphate intermediate (termed DS-1-P) to form tetraacyldisaccharide 1,4'-bis-phosphate (lipid IVA).</text>
</comment>
<keyword evidence="9 13" id="KW-0418">Kinase</keyword>
<accession>R9GSJ7</accession>
<keyword evidence="6 13" id="KW-0441">Lipid A biosynthesis</keyword>
<feature type="transmembrane region" description="Helical" evidence="14">
    <location>
        <begin position="6"/>
        <end position="25"/>
    </location>
</feature>
<keyword evidence="5 13" id="KW-0444">Lipid biosynthesis</keyword>
<dbReference type="PANTHER" id="PTHR42724:SF1">
    <property type="entry name" value="TETRAACYLDISACCHARIDE 4'-KINASE, MITOCHONDRIAL-RELATED"/>
    <property type="match status" value="1"/>
</dbReference>
<evidence type="ECO:0000256" key="5">
    <source>
        <dbReference type="ARBA" id="ARBA00022516"/>
    </source>
</evidence>
<dbReference type="AlphaFoldDB" id="R9GSJ7"/>
<keyword evidence="14" id="KW-0812">Transmembrane</keyword>
<dbReference type="Proteomes" id="UP000014174">
    <property type="component" value="Unassembled WGS sequence"/>
</dbReference>
<dbReference type="OrthoDB" id="9766423at2"/>
<evidence type="ECO:0000256" key="12">
    <source>
        <dbReference type="ARBA" id="ARBA00029757"/>
    </source>
</evidence>
<evidence type="ECO:0000256" key="14">
    <source>
        <dbReference type="SAM" id="Phobius"/>
    </source>
</evidence>
<dbReference type="RefSeq" id="WP_016195498.1">
    <property type="nucleotide sequence ID" value="NZ_AQPN01000079.1"/>
</dbReference>
<keyword evidence="14" id="KW-0472">Membrane</keyword>
<dbReference type="GO" id="GO:0005886">
    <property type="term" value="C:plasma membrane"/>
    <property type="evidence" value="ECO:0007669"/>
    <property type="project" value="TreeGrafter"/>
</dbReference>
<dbReference type="EC" id="2.7.1.130" evidence="3 13"/>
<dbReference type="EMBL" id="AQPN01000079">
    <property type="protein sequence ID" value="EOR94666.1"/>
    <property type="molecule type" value="Genomic_DNA"/>
</dbReference>
<comment type="pathway">
    <text evidence="2 13">Glycolipid biosynthesis; lipid IV(A) biosynthesis; lipid IV(A) from (3R)-3-hydroxytetradecanoyl-[acyl-carrier-protein] and UDP-N-acetyl-alpha-D-glucosamine: step 6/6.</text>
</comment>
<keyword evidence="16" id="KW-1185">Reference proteome</keyword>
<evidence type="ECO:0000256" key="6">
    <source>
        <dbReference type="ARBA" id="ARBA00022556"/>
    </source>
</evidence>
<evidence type="ECO:0000256" key="13">
    <source>
        <dbReference type="HAMAP-Rule" id="MF_00409"/>
    </source>
</evidence>
<keyword evidence="8 13" id="KW-0547">Nucleotide-binding</keyword>
<evidence type="ECO:0000256" key="2">
    <source>
        <dbReference type="ARBA" id="ARBA00004870"/>
    </source>
</evidence>